<evidence type="ECO:0000313" key="2">
    <source>
        <dbReference type="EMBL" id="PSR84465.1"/>
    </source>
</evidence>
<evidence type="ECO:0000256" key="1">
    <source>
        <dbReference type="SAM" id="MobiDB-lite"/>
    </source>
</evidence>
<dbReference type="AlphaFoldDB" id="A0A2R6P2G6"/>
<accession>A0A2R6P2G6</accession>
<reference evidence="2 3" key="1">
    <citation type="submission" date="2018-02" db="EMBL/GenBank/DDBJ databases">
        <title>Genome sequence of the basidiomycete white-rot fungus Phlebia centrifuga.</title>
        <authorList>
            <person name="Granchi Z."/>
            <person name="Peng M."/>
            <person name="de Vries R.P."/>
            <person name="Hilden K."/>
            <person name="Makela M.R."/>
            <person name="Grigoriev I."/>
            <person name="Riley R."/>
        </authorList>
    </citation>
    <scope>NUCLEOTIDE SEQUENCE [LARGE SCALE GENOMIC DNA]</scope>
    <source>
        <strain evidence="2 3">FBCC195</strain>
    </source>
</reference>
<organism evidence="2 3">
    <name type="scientific">Hermanssonia centrifuga</name>
    <dbReference type="NCBI Taxonomy" id="98765"/>
    <lineage>
        <taxon>Eukaryota</taxon>
        <taxon>Fungi</taxon>
        <taxon>Dikarya</taxon>
        <taxon>Basidiomycota</taxon>
        <taxon>Agaricomycotina</taxon>
        <taxon>Agaricomycetes</taxon>
        <taxon>Polyporales</taxon>
        <taxon>Meruliaceae</taxon>
        <taxon>Hermanssonia</taxon>
    </lineage>
</organism>
<name>A0A2R6P2G6_9APHY</name>
<evidence type="ECO:0000313" key="3">
    <source>
        <dbReference type="Proteomes" id="UP000186601"/>
    </source>
</evidence>
<keyword evidence="3" id="KW-1185">Reference proteome</keyword>
<dbReference type="Proteomes" id="UP000186601">
    <property type="component" value="Unassembled WGS sequence"/>
</dbReference>
<dbReference type="EMBL" id="MLYV02000533">
    <property type="protein sequence ID" value="PSR84465.1"/>
    <property type="molecule type" value="Genomic_DNA"/>
</dbReference>
<protein>
    <submittedName>
        <fullName evidence="2">Uncharacterized protein</fullName>
    </submittedName>
</protein>
<sequence>MEAPGSFEWLQSKFSALLASSDVPFKYTLARIYPDPMNAPITPLAMQFTDLFTSDATGTVAGQGVDTDGLKENLRGFWKMWDRKKVGTFESISPVSPAYTSHGTGSSGSYNNIVPE</sequence>
<feature type="compositionally biased region" description="Low complexity" evidence="1">
    <location>
        <begin position="100"/>
        <end position="109"/>
    </location>
</feature>
<comment type="caution">
    <text evidence="2">The sequence shown here is derived from an EMBL/GenBank/DDBJ whole genome shotgun (WGS) entry which is preliminary data.</text>
</comment>
<proteinExistence type="predicted"/>
<gene>
    <name evidence="2" type="ORF">PHLCEN_2v5423</name>
</gene>
<feature type="region of interest" description="Disordered" evidence="1">
    <location>
        <begin position="97"/>
        <end position="116"/>
    </location>
</feature>